<reference evidence="2" key="1">
    <citation type="submission" date="2011-07" db="EMBL/GenBank/DDBJ databases">
        <title>Divergent evolution of antigenic variation in African trypanosomes.</title>
        <authorList>
            <person name="Jackson A.P."/>
            <person name="Berry A."/>
            <person name="Allison H.C."/>
            <person name="Burton P."/>
            <person name="Anderson J."/>
            <person name="Aslett M."/>
            <person name="Brown R."/>
            <person name="Corton N."/>
            <person name="Harris D."/>
            <person name="Hauser H."/>
            <person name="Gamble J."/>
            <person name="Gilderthorp R."/>
            <person name="McQuillan J."/>
            <person name="Quail M.A."/>
            <person name="Sanders M."/>
            <person name="Van Tonder A."/>
            <person name="Ginger M.L."/>
            <person name="Donelson J.E."/>
            <person name="Field M.C."/>
            <person name="Barry J.D."/>
            <person name="Berriman M."/>
            <person name="Hertz-Fowler C."/>
        </authorList>
    </citation>
    <scope>NUCLEOTIDE SEQUENCE [LARGE SCALE GENOMIC DNA]</scope>
    <source>
        <strain evidence="2">IL3000</strain>
    </source>
</reference>
<dbReference type="AlphaFoldDB" id="F9W7Z0"/>
<dbReference type="EMBL" id="CAEQ01001106">
    <property type="protein sequence ID" value="CCD13313.1"/>
    <property type="molecule type" value="Genomic_DNA"/>
</dbReference>
<organism evidence="1 2">
    <name type="scientific">Trypanosoma congolense (strain IL3000)</name>
    <dbReference type="NCBI Taxonomy" id="1068625"/>
    <lineage>
        <taxon>Eukaryota</taxon>
        <taxon>Discoba</taxon>
        <taxon>Euglenozoa</taxon>
        <taxon>Kinetoplastea</taxon>
        <taxon>Metakinetoplastina</taxon>
        <taxon>Trypanosomatida</taxon>
        <taxon>Trypanosomatidae</taxon>
        <taxon>Trypanosoma</taxon>
        <taxon>Nannomonas</taxon>
    </lineage>
</organism>
<dbReference type="Proteomes" id="UP000000702">
    <property type="component" value="Unassembled WGS sequence"/>
</dbReference>
<name>F9W7Z0_TRYCI</name>
<reference evidence="1 2" key="2">
    <citation type="journal article" date="2012" name="Proc. Natl. Acad. Sci. U.S.A.">
        <title>Antigenic diversity is generated by distinct evolutionary mechanisms in African trypanosome species.</title>
        <authorList>
            <person name="Jackson A.P."/>
            <person name="Berry A."/>
            <person name="Aslett M."/>
            <person name="Allison H.C."/>
            <person name="Burton P."/>
            <person name="Vavrova-Anderson J."/>
            <person name="Brown R."/>
            <person name="Browne H."/>
            <person name="Corton N."/>
            <person name="Hauser H."/>
            <person name="Gamble J."/>
            <person name="Gilderthorp R."/>
            <person name="Marcello L."/>
            <person name="McQuillan J."/>
            <person name="Otto T.D."/>
            <person name="Quail M.A."/>
            <person name="Sanders M.J."/>
            <person name="van Tonder A."/>
            <person name="Ginger M.L."/>
            <person name="Field M.C."/>
            <person name="Barry J.D."/>
            <person name="Hertz-Fowler C."/>
            <person name="Berriman M."/>
        </authorList>
    </citation>
    <scope>NUCLEOTIDE SEQUENCE [LARGE SCALE GENOMIC DNA]</scope>
    <source>
        <strain evidence="1 2">IL3000</strain>
    </source>
</reference>
<proteinExistence type="predicted"/>
<accession>F9W7Z0</accession>
<sequence>MGEHNLAKIPESITYRGNLNPFSVIQRVNHSFLHKNLYRRYGEDAGANCNMINWKTGILEKELEGPLLWGGGILTVGKGFDGEIKISKLVAGETESAKGEDGKAFWTASPTIIPHLNKTITAFQAFKDGSARTTQKLAEIEKIEKQIELCLSNETMEEGLAQSCFKTAVKLNAELHAENALLARYHNEKGSLPSEDSLILHQSVVNVCFFFTALL</sequence>
<evidence type="ECO:0000313" key="2">
    <source>
        <dbReference type="Proteomes" id="UP000000702"/>
    </source>
</evidence>
<gene>
    <name evidence="1" type="ORF">TCIL3000_0_40790</name>
</gene>
<evidence type="ECO:0000313" key="1">
    <source>
        <dbReference type="EMBL" id="CCD13313.1"/>
    </source>
</evidence>
<keyword evidence="2" id="KW-1185">Reference proteome</keyword>
<dbReference type="VEuPathDB" id="TriTrypDB:TcIL3000_0_40790"/>
<comment type="caution">
    <text evidence="1">The sequence shown here is derived from an EMBL/GenBank/DDBJ whole genome shotgun (WGS) entry which is preliminary data.</text>
</comment>
<protein>
    <submittedName>
        <fullName evidence="1">WGS project CAEQ00000000 data, annotated contig 1678</fullName>
    </submittedName>
</protein>